<accession>A0A9P9IXM3</accession>
<dbReference type="GO" id="GO:0016810">
    <property type="term" value="F:hydrolase activity, acting on carbon-nitrogen (but not peptide) bonds"/>
    <property type="evidence" value="ECO:0007669"/>
    <property type="project" value="InterPro"/>
</dbReference>
<evidence type="ECO:0000256" key="4">
    <source>
        <dbReference type="ARBA" id="ARBA00022729"/>
    </source>
</evidence>
<dbReference type="SUPFAM" id="SSF57016">
    <property type="entry name" value="Plant lectins/antimicrobial peptides"/>
    <property type="match status" value="3"/>
</dbReference>
<dbReference type="PROSITE" id="PS51677">
    <property type="entry name" value="NODB"/>
    <property type="match status" value="1"/>
</dbReference>
<dbReference type="GO" id="GO:0008061">
    <property type="term" value="F:chitin binding"/>
    <property type="evidence" value="ECO:0007669"/>
    <property type="project" value="UniProtKB-UniRule"/>
</dbReference>
<feature type="compositionally biased region" description="Low complexity" evidence="9">
    <location>
        <begin position="369"/>
        <end position="392"/>
    </location>
</feature>
<evidence type="ECO:0000256" key="3">
    <source>
        <dbReference type="ARBA" id="ARBA00022723"/>
    </source>
</evidence>
<feature type="domain" description="Chitin-binding type-1" evidence="11">
    <location>
        <begin position="395"/>
        <end position="441"/>
    </location>
</feature>
<evidence type="ECO:0000256" key="2">
    <source>
        <dbReference type="ARBA" id="ARBA00022669"/>
    </source>
</evidence>
<dbReference type="Gene3D" id="3.20.20.370">
    <property type="entry name" value="Glycoside hydrolase/deacetylase"/>
    <property type="match status" value="1"/>
</dbReference>
<evidence type="ECO:0000313" key="13">
    <source>
        <dbReference type="EMBL" id="KAH7139458.1"/>
    </source>
</evidence>
<keyword evidence="14" id="KW-1185">Reference proteome</keyword>
<evidence type="ECO:0000259" key="12">
    <source>
        <dbReference type="PROSITE" id="PS51677"/>
    </source>
</evidence>
<keyword evidence="7" id="KW-0170">Cobalt</keyword>
<evidence type="ECO:0000256" key="1">
    <source>
        <dbReference type="ARBA" id="ARBA00001941"/>
    </source>
</evidence>
<keyword evidence="6" id="KW-0119">Carbohydrate metabolism</keyword>
<feature type="domain" description="NodB homology" evidence="12">
    <location>
        <begin position="145"/>
        <end position="344"/>
    </location>
</feature>
<dbReference type="InterPro" id="IPR001002">
    <property type="entry name" value="Chitin-bd_1"/>
</dbReference>
<dbReference type="Gene3D" id="3.30.60.10">
    <property type="entry name" value="Endochitinase-like"/>
    <property type="match status" value="3"/>
</dbReference>
<evidence type="ECO:0000259" key="11">
    <source>
        <dbReference type="PROSITE" id="PS50941"/>
    </source>
</evidence>
<feature type="region of interest" description="Disordered" evidence="9">
    <location>
        <begin position="360"/>
        <end position="392"/>
    </location>
</feature>
<proteinExistence type="predicted"/>
<keyword evidence="8" id="KW-1015">Disulfide bond</keyword>
<dbReference type="CDD" id="cd11618">
    <property type="entry name" value="ChtBD1_1"/>
    <property type="match status" value="2"/>
</dbReference>
<dbReference type="PROSITE" id="PS00026">
    <property type="entry name" value="CHIT_BIND_I_1"/>
    <property type="match status" value="1"/>
</dbReference>
<dbReference type="InterPro" id="IPR011330">
    <property type="entry name" value="Glyco_hydro/deAcase_b/a-brl"/>
</dbReference>
<dbReference type="InterPro" id="IPR036861">
    <property type="entry name" value="Endochitinase-like_sf"/>
</dbReference>
<comment type="caution">
    <text evidence="8">Lacks conserved residue(s) required for the propagation of feature annotation.</text>
</comment>
<feature type="disulfide bond" evidence="8">
    <location>
        <begin position="479"/>
        <end position="493"/>
    </location>
</feature>
<dbReference type="AlphaFoldDB" id="A0A9P9IXM3"/>
<evidence type="ECO:0000256" key="10">
    <source>
        <dbReference type="SAM" id="SignalP"/>
    </source>
</evidence>
<protein>
    <submittedName>
        <fullName evidence="13">Chitin binding protein</fullName>
    </submittedName>
</protein>
<dbReference type="GO" id="GO:0046872">
    <property type="term" value="F:metal ion binding"/>
    <property type="evidence" value="ECO:0007669"/>
    <property type="project" value="UniProtKB-KW"/>
</dbReference>
<comment type="cofactor">
    <cofactor evidence="1">
        <name>Co(2+)</name>
        <dbReference type="ChEBI" id="CHEBI:48828"/>
    </cofactor>
</comment>
<dbReference type="EMBL" id="JAGMWT010000001">
    <property type="protein sequence ID" value="KAH7139458.1"/>
    <property type="molecule type" value="Genomic_DNA"/>
</dbReference>
<evidence type="ECO:0000313" key="14">
    <source>
        <dbReference type="Proteomes" id="UP000700596"/>
    </source>
</evidence>
<dbReference type="PANTHER" id="PTHR46471">
    <property type="entry name" value="CHITIN DEACETYLASE"/>
    <property type="match status" value="1"/>
</dbReference>
<dbReference type="Proteomes" id="UP000700596">
    <property type="component" value="Unassembled WGS sequence"/>
</dbReference>
<dbReference type="CDD" id="cd10951">
    <property type="entry name" value="CE4_ClCDA_like"/>
    <property type="match status" value="1"/>
</dbReference>
<dbReference type="GO" id="GO:0005975">
    <property type="term" value="P:carbohydrate metabolic process"/>
    <property type="evidence" value="ECO:0007669"/>
    <property type="project" value="InterPro"/>
</dbReference>
<dbReference type="InterPro" id="IPR002509">
    <property type="entry name" value="NODB_dom"/>
</dbReference>
<dbReference type="PANTHER" id="PTHR46471:SF4">
    <property type="entry name" value="CHITIN DEACETYLASE"/>
    <property type="match status" value="1"/>
</dbReference>
<feature type="domain" description="Chitin-binding type-1" evidence="11">
    <location>
        <begin position="460"/>
        <end position="505"/>
    </location>
</feature>
<evidence type="ECO:0000256" key="9">
    <source>
        <dbReference type="SAM" id="MobiDB-lite"/>
    </source>
</evidence>
<keyword evidence="5" id="KW-0378">Hydrolase</keyword>
<dbReference type="Pfam" id="PF01522">
    <property type="entry name" value="Polysacc_deac_1"/>
    <property type="match status" value="1"/>
</dbReference>
<evidence type="ECO:0000256" key="6">
    <source>
        <dbReference type="ARBA" id="ARBA00023277"/>
    </source>
</evidence>
<feature type="disulfide bond" evidence="8">
    <location>
        <begin position="77"/>
        <end position="89"/>
    </location>
</feature>
<name>A0A9P9IXM3_9PLEO</name>
<dbReference type="PROSITE" id="PS50941">
    <property type="entry name" value="CHIT_BIND_I_2"/>
    <property type="match status" value="3"/>
</dbReference>
<gene>
    <name evidence="13" type="ORF">B0J11DRAFT_421527</name>
</gene>
<dbReference type="InterPro" id="IPR018371">
    <property type="entry name" value="Chitin-binding_1_CS"/>
</dbReference>
<feature type="chain" id="PRO_5040514659" evidence="10">
    <location>
        <begin position="21"/>
        <end position="505"/>
    </location>
</feature>
<evidence type="ECO:0000256" key="5">
    <source>
        <dbReference type="ARBA" id="ARBA00022801"/>
    </source>
</evidence>
<keyword evidence="4 10" id="KW-0732">Signal</keyword>
<sequence length="505" mass="52352">MHFSTAVVAAAAAAIPLVQAHGDAPGVPKMFGLNVRDLKSRHLLSNIQAREDVVHAAHETHAKRQEVGQCGEGIGSCGAGQCCSSGGWCGTGPDYCYSPGCKYAYGPACPENVTPAGSDTSTVARPKVGSVQYGGAGIYQCTVPGTVAITYDDGPYPAYTTHVLDLFQSYNAKATFFISGNNINKGEIDTTPEFVSVIQRMRTEGHHIASHTWTHLDLSAVSSTDRKNQMYKNEMALRNILGFFPTYMRPPYSSCTAASGCEQDMADLGYHVTYFNVDTDDYNQDSPNQIQNSKNWFQGNVTAGGATPANNEWLAIGHDIHQQTVYNLTEFMLSTVTNLGYRAVTVGECLGDPQANWYRSSSGSGSGGSISTTTAASTPTSTSSPGTGGKTPSTDGTCAGTGGFTCAGTSFGTCCSQYGWCGTTDGHCGDGCQTGFGTCTGSGSGTGTGTPTPVATVSNDGTCAGTAGFTCQGSAFGNCCSQYGWCGTTTGHCGEGCQGGFGTCS</sequence>
<organism evidence="13 14">
    <name type="scientific">Dendryphion nanum</name>
    <dbReference type="NCBI Taxonomy" id="256645"/>
    <lineage>
        <taxon>Eukaryota</taxon>
        <taxon>Fungi</taxon>
        <taxon>Dikarya</taxon>
        <taxon>Ascomycota</taxon>
        <taxon>Pezizomycotina</taxon>
        <taxon>Dothideomycetes</taxon>
        <taxon>Pleosporomycetidae</taxon>
        <taxon>Pleosporales</taxon>
        <taxon>Torulaceae</taxon>
        <taxon>Dendryphion</taxon>
    </lineage>
</organism>
<feature type="domain" description="Chitin-binding type-1" evidence="11">
    <location>
        <begin position="67"/>
        <end position="111"/>
    </location>
</feature>
<keyword evidence="2 8" id="KW-0147">Chitin-binding</keyword>
<dbReference type="OrthoDB" id="407355at2759"/>
<comment type="caution">
    <text evidence="13">The sequence shown here is derived from an EMBL/GenBank/DDBJ whole genome shotgun (WGS) entry which is preliminary data.</text>
</comment>
<dbReference type="SUPFAM" id="SSF88713">
    <property type="entry name" value="Glycoside hydrolase/deacetylase"/>
    <property type="match status" value="1"/>
</dbReference>
<feature type="disulfide bond" evidence="8">
    <location>
        <begin position="414"/>
        <end position="428"/>
    </location>
</feature>
<feature type="signal peptide" evidence="10">
    <location>
        <begin position="1"/>
        <end position="20"/>
    </location>
</feature>
<feature type="disulfide bond" evidence="8">
    <location>
        <begin position="82"/>
        <end position="96"/>
    </location>
</feature>
<reference evidence="13" key="1">
    <citation type="journal article" date="2021" name="Nat. Commun.">
        <title>Genetic determinants of endophytism in the Arabidopsis root mycobiome.</title>
        <authorList>
            <person name="Mesny F."/>
            <person name="Miyauchi S."/>
            <person name="Thiergart T."/>
            <person name="Pickel B."/>
            <person name="Atanasova L."/>
            <person name="Karlsson M."/>
            <person name="Huettel B."/>
            <person name="Barry K.W."/>
            <person name="Haridas S."/>
            <person name="Chen C."/>
            <person name="Bauer D."/>
            <person name="Andreopoulos W."/>
            <person name="Pangilinan J."/>
            <person name="LaButti K."/>
            <person name="Riley R."/>
            <person name="Lipzen A."/>
            <person name="Clum A."/>
            <person name="Drula E."/>
            <person name="Henrissat B."/>
            <person name="Kohler A."/>
            <person name="Grigoriev I.V."/>
            <person name="Martin F.M."/>
            <person name="Hacquard S."/>
        </authorList>
    </citation>
    <scope>NUCLEOTIDE SEQUENCE</scope>
    <source>
        <strain evidence="13">MPI-CAGE-CH-0243</strain>
    </source>
</reference>
<keyword evidence="3" id="KW-0479">Metal-binding</keyword>
<evidence type="ECO:0000256" key="7">
    <source>
        <dbReference type="ARBA" id="ARBA00023285"/>
    </source>
</evidence>
<evidence type="ECO:0000256" key="8">
    <source>
        <dbReference type="PROSITE-ProRule" id="PRU00261"/>
    </source>
</evidence>
<dbReference type="SMART" id="SM00270">
    <property type="entry name" value="ChtBD1"/>
    <property type="match status" value="3"/>
</dbReference>